<evidence type="ECO:0000313" key="1">
    <source>
        <dbReference type="EMBL" id="CAA9272775.1"/>
    </source>
</evidence>
<reference evidence="1" key="1">
    <citation type="submission" date="2020-02" db="EMBL/GenBank/DDBJ databases">
        <authorList>
            <person name="Meier V. D."/>
        </authorList>
    </citation>
    <scope>NUCLEOTIDE SEQUENCE</scope>
    <source>
        <strain evidence="1">AVDCRST_MAG92</strain>
    </source>
</reference>
<gene>
    <name evidence="1" type="ORF">AVDCRST_MAG92-3054</name>
</gene>
<sequence>MIRWVAAMIMAGMDNWDWAICRPSDDSQLNRRGSEFRKECCN</sequence>
<dbReference type="EMBL" id="CADCTM010000499">
    <property type="protein sequence ID" value="CAA9272775.1"/>
    <property type="molecule type" value="Genomic_DNA"/>
</dbReference>
<name>A0A6J4JB97_9CYAN</name>
<dbReference type="AlphaFoldDB" id="A0A6J4JB97"/>
<accession>A0A6J4JB97</accession>
<protein>
    <submittedName>
        <fullName evidence="1">Uncharacterized protein</fullName>
    </submittedName>
</protein>
<proteinExistence type="predicted"/>
<organism evidence="1">
    <name type="scientific">uncultured Coleofasciculus sp</name>
    <dbReference type="NCBI Taxonomy" id="1267456"/>
    <lineage>
        <taxon>Bacteria</taxon>
        <taxon>Bacillati</taxon>
        <taxon>Cyanobacteriota</taxon>
        <taxon>Cyanophyceae</taxon>
        <taxon>Coleofasciculales</taxon>
        <taxon>Coleofasciculaceae</taxon>
        <taxon>Coleofasciculus</taxon>
        <taxon>environmental samples</taxon>
    </lineage>
</organism>